<organism evidence="11 12">
    <name type="scientific">Musa acuminata subsp. malaccensis</name>
    <name type="common">Wild banana</name>
    <name type="synonym">Musa malaccensis</name>
    <dbReference type="NCBI Taxonomy" id="214687"/>
    <lineage>
        <taxon>Eukaryota</taxon>
        <taxon>Viridiplantae</taxon>
        <taxon>Streptophyta</taxon>
        <taxon>Embryophyta</taxon>
        <taxon>Tracheophyta</taxon>
        <taxon>Spermatophyta</taxon>
        <taxon>Magnoliopsida</taxon>
        <taxon>Liliopsida</taxon>
        <taxon>Zingiberales</taxon>
        <taxon>Musaceae</taxon>
        <taxon>Musa</taxon>
    </lineage>
</organism>
<keyword evidence="12" id="KW-1185">Reference proteome</keyword>
<comment type="similarity">
    <text evidence="2 8">Belongs to the Casparian strip membrane proteins (CASP) family.</text>
</comment>
<keyword evidence="4 8" id="KW-1003">Cell membrane</keyword>
<gene>
    <name evidence="10" type="ORF">GSMUA_279200.1</name>
</gene>
<proteinExistence type="inferred from homology"/>
<dbReference type="InParanoid" id="A0A804J936"/>
<dbReference type="Proteomes" id="UP000012960">
    <property type="component" value="Unplaced"/>
</dbReference>
<accession>A0A804J936</accession>
<protein>
    <recommendedName>
        <fullName evidence="8">CASP-like protein</fullName>
    </recommendedName>
</protein>
<feature type="transmembrane region" description="Helical" evidence="8">
    <location>
        <begin position="146"/>
        <end position="167"/>
    </location>
</feature>
<dbReference type="InterPro" id="IPR006459">
    <property type="entry name" value="CASP/CASPL"/>
</dbReference>
<feature type="transmembrane region" description="Helical" evidence="8">
    <location>
        <begin position="106"/>
        <end position="126"/>
    </location>
</feature>
<evidence type="ECO:0000256" key="8">
    <source>
        <dbReference type="RuleBase" id="RU361233"/>
    </source>
</evidence>
<comment type="subcellular location">
    <subcellularLocation>
        <location evidence="1 8">Cell membrane</location>
        <topology evidence="1 8">Multi-pass membrane protein</topology>
    </subcellularLocation>
</comment>
<reference evidence="10" key="1">
    <citation type="submission" date="2021-03" db="EMBL/GenBank/DDBJ databases">
        <authorList>
            <consortium name="Genoscope - CEA"/>
            <person name="William W."/>
        </authorList>
    </citation>
    <scope>NUCLEOTIDE SEQUENCE</scope>
    <source>
        <strain evidence="10">Doubled-haploid Pahang</strain>
    </source>
</reference>
<keyword evidence="7 8" id="KW-0472">Membrane</keyword>
<dbReference type="EnsemblPlants" id="Ma05_t27240.1">
    <property type="protein sequence ID" value="Ma05_p27240.1"/>
    <property type="gene ID" value="Ma05_g27240"/>
</dbReference>
<dbReference type="EMBL" id="HG996470">
    <property type="protein sequence ID" value="CAG1839944.1"/>
    <property type="molecule type" value="Genomic_DNA"/>
</dbReference>
<evidence type="ECO:0000313" key="10">
    <source>
        <dbReference type="EMBL" id="CAG1839944.1"/>
    </source>
</evidence>
<evidence type="ECO:0000259" key="9">
    <source>
        <dbReference type="Pfam" id="PF04535"/>
    </source>
</evidence>
<evidence type="ECO:0000256" key="6">
    <source>
        <dbReference type="ARBA" id="ARBA00022989"/>
    </source>
</evidence>
<comment type="subunit">
    <text evidence="3 8">Homodimer and heterodimers.</text>
</comment>
<dbReference type="PANTHER" id="PTHR36488:SF8">
    <property type="entry name" value="CASP-LIKE PROTEIN 1U1"/>
    <property type="match status" value="1"/>
</dbReference>
<dbReference type="Gramene" id="Ma05_t27240.1">
    <property type="protein sequence ID" value="Ma05_p27240.1"/>
    <property type="gene ID" value="Ma05_g27240"/>
</dbReference>
<evidence type="ECO:0000313" key="12">
    <source>
        <dbReference type="Proteomes" id="UP000012960"/>
    </source>
</evidence>
<keyword evidence="5 8" id="KW-0812">Transmembrane</keyword>
<dbReference type="InterPro" id="IPR006702">
    <property type="entry name" value="CASP_dom"/>
</dbReference>
<dbReference type="PANTHER" id="PTHR36488">
    <property type="entry name" value="CASP-LIKE PROTEIN 1U1"/>
    <property type="match status" value="1"/>
</dbReference>
<sequence length="257" mass="28116">MLVFQSDEETYLRGLRLIWQPGLPSLLSSRQLCVNRRRDFRVTDPSLLPLHQSLPINLSPTLVSLRGIRPDPCTVGGSSMESAALKREQKEEATKRARGKYLKIHVVCKASAALATLVAAALMGFNKQISNVAGFEIKATYNSSPAFKFFVIGNAIACGYSVLSLPFAAHMVEGWMLNLFDLMNLGLVMAAASAAAAIGYVGKYGNDEIGWTKVCPYYEKFCGRTEISIACSYVGFLLFLFVCAMSSVCRSRLSNSD</sequence>
<evidence type="ECO:0000256" key="1">
    <source>
        <dbReference type="ARBA" id="ARBA00004651"/>
    </source>
</evidence>
<evidence type="ECO:0000256" key="7">
    <source>
        <dbReference type="ARBA" id="ARBA00023136"/>
    </source>
</evidence>
<evidence type="ECO:0000256" key="3">
    <source>
        <dbReference type="ARBA" id="ARBA00011489"/>
    </source>
</evidence>
<name>A0A804J936_MUSAM</name>
<evidence type="ECO:0000256" key="2">
    <source>
        <dbReference type="ARBA" id="ARBA00007651"/>
    </source>
</evidence>
<dbReference type="Pfam" id="PF04535">
    <property type="entry name" value="CASP_dom"/>
    <property type="match status" value="1"/>
</dbReference>
<dbReference type="NCBIfam" id="TIGR01569">
    <property type="entry name" value="A_tha_TIGR01569"/>
    <property type="match status" value="1"/>
</dbReference>
<dbReference type="InterPro" id="IPR044173">
    <property type="entry name" value="CASPL"/>
</dbReference>
<evidence type="ECO:0000256" key="4">
    <source>
        <dbReference type="ARBA" id="ARBA00022475"/>
    </source>
</evidence>
<keyword evidence="6 8" id="KW-1133">Transmembrane helix</keyword>
<evidence type="ECO:0000256" key="5">
    <source>
        <dbReference type="ARBA" id="ARBA00022692"/>
    </source>
</evidence>
<feature type="transmembrane region" description="Helical" evidence="8">
    <location>
        <begin position="179"/>
        <end position="201"/>
    </location>
</feature>
<dbReference type="AlphaFoldDB" id="A0A804J936"/>
<evidence type="ECO:0000313" key="11">
    <source>
        <dbReference type="EnsemblPlants" id="Ma05_p27240.1"/>
    </source>
</evidence>
<reference evidence="11" key="2">
    <citation type="submission" date="2021-05" db="UniProtKB">
        <authorList>
            <consortium name="EnsemblPlants"/>
        </authorList>
    </citation>
    <scope>IDENTIFICATION</scope>
    <source>
        <strain evidence="11">subsp. malaccensis</strain>
    </source>
</reference>
<feature type="domain" description="Casparian strip membrane protein" evidence="9">
    <location>
        <begin position="103"/>
        <end position="238"/>
    </location>
</feature>
<dbReference type="GO" id="GO:0005886">
    <property type="term" value="C:plasma membrane"/>
    <property type="evidence" value="ECO:0007669"/>
    <property type="project" value="UniProtKB-SubCell"/>
</dbReference>
<feature type="transmembrane region" description="Helical" evidence="8">
    <location>
        <begin position="227"/>
        <end position="249"/>
    </location>
</feature>